<evidence type="ECO:0000313" key="2">
    <source>
        <dbReference type="EMBL" id="VEL12730.1"/>
    </source>
</evidence>
<protein>
    <submittedName>
        <fullName evidence="2">Uncharacterized protein</fullName>
    </submittedName>
</protein>
<feature type="compositionally biased region" description="Polar residues" evidence="1">
    <location>
        <begin position="135"/>
        <end position="145"/>
    </location>
</feature>
<comment type="caution">
    <text evidence="2">The sequence shown here is derived from an EMBL/GenBank/DDBJ whole genome shotgun (WGS) entry which is preliminary data.</text>
</comment>
<organism evidence="2 3">
    <name type="scientific">Protopolystoma xenopodis</name>
    <dbReference type="NCBI Taxonomy" id="117903"/>
    <lineage>
        <taxon>Eukaryota</taxon>
        <taxon>Metazoa</taxon>
        <taxon>Spiralia</taxon>
        <taxon>Lophotrochozoa</taxon>
        <taxon>Platyhelminthes</taxon>
        <taxon>Monogenea</taxon>
        <taxon>Polyopisthocotylea</taxon>
        <taxon>Polystomatidea</taxon>
        <taxon>Polystomatidae</taxon>
        <taxon>Protopolystoma</taxon>
    </lineage>
</organism>
<keyword evidence="3" id="KW-1185">Reference proteome</keyword>
<name>A0A448WIZ6_9PLAT</name>
<accession>A0A448WIZ6</accession>
<dbReference type="AlphaFoldDB" id="A0A448WIZ6"/>
<dbReference type="Proteomes" id="UP000784294">
    <property type="component" value="Unassembled WGS sequence"/>
</dbReference>
<reference evidence="2" key="1">
    <citation type="submission" date="2018-11" db="EMBL/GenBank/DDBJ databases">
        <authorList>
            <consortium name="Pathogen Informatics"/>
        </authorList>
    </citation>
    <scope>NUCLEOTIDE SEQUENCE</scope>
</reference>
<evidence type="ECO:0000256" key="1">
    <source>
        <dbReference type="SAM" id="MobiDB-lite"/>
    </source>
</evidence>
<dbReference type="EMBL" id="CAAALY010015630">
    <property type="protein sequence ID" value="VEL12730.1"/>
    <property type="molecule type" value="Genomic_DNA"/>
</dbReference>
<evidence type="ECO:0000313" key="3">
    <source>
        <dbReference type="Proteomes" id="UP000784294"/>
    </source>
</evidence>
<feature type="region of interest" description="Disordered" evidence="1">
    <location>
        <begin position="124"/>
        <end position="145"/>
    </location>
</feature>
<gene>
    <name evidence="2" type="ORF">PXEA_LOCUS6170</name>
</gene>
<feature type="compositionally biased region" description="Basic and acidic residues" evidence="1">
    <location>
        <begin position="124"/>
        <end position="134"/>
    </location>
</feature>
<proteinExistence type="predicted"/>
<sequence>MSSNPATNVPLPKSYPVTKTMNKNGFSVKVDEGHAHLNSDLPGSWEHFDTGPYMERLASLRKQLGMEVDADHEGKTEEEELNSSIIKDPRLEATLRESGRPEVDLPALILTEPKMGTVSREIEHQVDNKVEDNTFHQSADATQED</sequence>